<evidence type="ECO:0000313" key="1">
    <source>
        <dbReference type="EMBL" id="MXQ95545.1"/>
    </source>
</evidence>
<gene>
    <name evidence="1" type="ORF">E5288_WYG015680</name>
</gene>
<proteinExistence type="predicted"/>
<accession>A0A6B0S0P6</accession>
<dbReference type="EMBL" id="VBQZ03000140">
    <property type="protein sequence ID" value="MXQ95545.1"/>
    <property type="molecule type" value="Genomic_DNA"/>
</dbReference>
<dbReference type="Proteomes" id="UP000322234">
    <property type="component" value="Unassembled WGS sequence"/>
</dbReference>
<keyword evidence="2" id="KW-1185">Reference proteome</keyword>
<comment type="caution">
    <text evidence="1">The sequence shown here is derived from an EMBL/GenBank/DDBJ whole genome shotgun (WGS) entry which is preliminary data.</text>
</comment>
<protein>
    <submittedName>
        <fullName evidence="1">Uncharacterized protein</fullName>
    </submittedName>
</protein>
<organism evidence="1 2">
    <name type="scientific">Bos mutus</name>
    <name type="common">wild yak</name>
    <dbReference type="NCBI Taxonomy" id="72004"/>
    <lineage>
        <taxon>Eukaryota</taxon>
        <taxon>Metazoa</taxon>
        <taxon>Chordata</taxon>
        <taxon>Craniata</taxon>
        <taxon>Vertebrata</taxon>
        <taxon>Euteleostomi</taxon>
        <taxon>Mammalia</taxon>
        <taxon>Eutheria</taxon>
        <taxon>Laurasiatheria</taxon>
        <taxon>Artiodactyla</taxon>
        <taxon>Ruminantia</taxon>
        <taxon>Pecora</taxon>
        <taxon>Bovidae</taxon>
        <taxon>Bovinae</taxon>
        <taxon>Bos</taxon>
    </lineage>
</organism>
<sequence length="87" mass="9542">MDLIGNSETSWKIPAFPPGQKCSAWTHSEKIGPNTGSVSANFPHPVFHPCVSTLPLEGPSLELRLQKASGQRSQLFLPNEWTVEEKA</sequence>
<dbReference type="AlphaFoldDB" id="A0A6B0S0P6"/>
<evidence type="ECO:0000313" key="2">
    <source>
        <dbReference type="Proteomes" id="UP000322234"/>
    </source>
</evidence>
<reference evidence="1" key="1">
    <citation type="submission" date="2019-10" db="EMBL/GenBank/DDBJ databases">
        <title>The sequence and de novo assembly of the wild yak genome.</title>
        <authorList>
            <person name="Liu Y."/>
        </authorList>
    </citation>
    <scope>NUCLEOTIDE SEQUENCE [LARGE SCALE GENOMIC DNA]</scope>
    <source>
        <strain evidence="1">WY2019</strain>
    </source>
</reference>
<name>A0A6B0S0P6_9CETA</name>